<gene>
    <name evidence="2" type="ORF">BJ322DRAFT_1188063</name>
</gene>
<proteinExistence type="predicted"/>
<organism evidence="2 3">
    <name type="scientific">Thelephora terrestris</name>
    <dbReference type="NCBI Taxonomy" id="56493"/>
    <lineage>
        <taxon>Eukaryota</taxon>
        <taxon>Fungi</taxon>
        <taxon>Dikarya</taxon>
        <taxon>Basidiomycota</taxon>
        <taxon>Agaricomycotina</taxon>
        <taxon>Agaricomycetes</taxon>
        <taxon>Thelephorales</taxon>
        <taxon>Thelephoraceae</taxon>
        <taxon>Thelephora</taxon>
    </lineage>
</organism>
<sequence length="1669" mass="188785">MSNVSHSQNDHTLYRQHRGVYTESDSNSSEEEATYRGFGAALDSSSDDNLPSGQAAHHHVYTPPSGEQNRQEPGSPSGRPTSPPPGSAVSQPTSDSGQQLAAEVTESSLSGSEFIPSDQPGGPARLRKPPKEKFAKKVDASNINRNETSEARRKAIQDDQVHYERRKTSPDEWIEVIEETKSAGHSQHLNPKIMCNYILEKWWDVRFAPGKRPIYLSFPEMELLTQSLIHGEYVPSTTFNKSDFSGLYSSTAPNAKHRIVCFFLDRNNVIVPHRSLHTMSHFFTVVFDYQAHKASLFGTISTTEAEVRVDIGDASSWNLWSGPKLWVAVAHEMGWGGGEVGPERVKVVTKNWKQNPCDSGIYSLEILRRLTMSDGSTELLDNSTQVSFTGCMHDQRMSLLTWTVEWSLSAIALHIKLYSSHETILSVLAQRGLPQSLRDQAESTALPGTEDFRNVKMCLHRATWTCVHCIDANRRLAEECHLKEDSGLVINRPNQRMGGSGEGEEEFQERELEDPIEGEEEEGMSYQRELLQLARRTGGKLVTGLKDATRKSKPVQPYSFREERPVAVVKEFNPEFDSYKTGPTVEMLVEAHRELCLAFHFDPPIARWSTIGDRFRDHGYRRTEGGFHQFFLNNPSPDEQLEHFFPLPPKGVLDEWRKRKEAANVEAQEVAEGDWVGHRLPEAAITGNDLEAWTVKKMVGPAAGEEGTEKGMMTYITGKTSSGKHIRLDINKSRKVVENLHFSADIDSVLWITDTLKVLGSINLHIMPFKGERAPIKTHNHAYVNLCLPRTNAESGRGQRSGASQEVPLSNLPNTHFAHFGRTLGSAEVYVVFPRMKHKYPLRKGSETKVPSEVETFWLENVVYKAVKGLKQMGIKPYTDWVLEDTVFKHGGLQDHAILVSPEHLDKILEGIRGILKENEEDESYSRFGSLFFVLQIMGIKVSTSLDEDWGGLWKKLVMQHPSLDWKHMEDTENGELLVDLGFGIHPLGETHVVGFWDVDAIRQSFDYGGYGNGTTHGVFTVPCIGATHAEMTSRRKKRTHLAYRLTYNLHFEVVRSHKNSLKQGFFPPAHAYNQSKQYKETVLGVVDAYERSKCKSFGVRDEYRCRASSMERLLPCLKAKAKKYITELDPIIWLSTADWFSFVQRRLKEISNFQAKLYRFKTPAENYGILTIILTHIIQHIRASPIVKDTQLREDLKELRFDSVCDRFGCFFLHDLDLTNGHLPNVRQKDSPQMLKSMGVKPNPKKGAPQGQELPPTGDSLTWKDLETVLNLGDERAKVRDWEWDPLWSTYSIARPLFCQFTFNYWMSQTEKTFKLLAKRPQTLEEAMRLWTLQSIKERVVAEDGIHLTPSPDKLANNIPARRRGQLFGEKRSSFFPEPGETALENSRWAPFYSTNGYVKAYHKAIRDSQDEGKALKDALDCIFNHLQVLPLNPGKPASLKPLFPRCKDGYRFLLNSSYIHLADRNIRFNGKRGKEKRATSSNKSRSNKEMLKLLARAVAQEGHKGTRAIQKSTQLEKKQLLKGRVGKSKNTRNPPVKNKPAAVQEGPFRGGEGSKRHRAVVDLSAGKQLPKGRRRDGRLPPAEVLEEEELEESDEADDPDEADKSDAADKSDEAEEPDEADESDEAEEPEESEKWDELEESGEAGEPEESEESIEPDGTESEQEFSD</sequence>
<protein>
    <submittedName>
        <fullName evidence="2">Uncharacterized protein</fullName>
    </submittedName>
</protein>
<feature type="region of interest" description="Disordered" evidence="1">
    <location>
        <begin position="491"/>
        <end position="522"/>
    </location>
</feature>
<feature type="compositionally biased region" description="Acidic residues" evidence="1">
    <location>
        <begin position="1586"/>
        <end position="1603"/>
    </location>
</feature>
<evidence type="ECO:0000313" key="3">
    <source>
        <dbReference type="Proteomes" id="UP000736335"/>
    </source>
</evidence>
<accession>A0A9P6H296</accession>
<reference evidence="2" key="2">
    <citation type="submission" date="2020-11" db="EMBL/GenBank/DDBJ databases">
        <authorList>
            <consortium name="DOE Joint Genome Institute"/>
            <person name="Kuo A."/>
            <person name="Miyauchi S."/>
            <person name="Kiss E."/>
            <person name="Drula E."/>
            <person name="Kohler A."/>
            <person name="Sanchez-Garcia M."/>
            <person name="Andreopoulos B."/>
            <person name="Barry K.W."/>
            <person name="Bonito G."/>
            <person name="Buee M."/>
            <person name="Carver A."/>
            <person name="Chen C."/>
            <person name="Cichocki N."/>
            <person name="Clum A."/>
            <person name="Culley D."/>
            <person name="Crous P.W."/>
            <person name="Fauchery L."/>
            <person name="Girlanda M."/>
            <person name="Hayes R."/>
            <person name="Keri Z."/>
            <person name="Labutti K."/>
            <person name="Lipzen A."/>
            <person name="Lombard V."/>
            <person name="Magnuson J."/>
            <person name="Maillard F."/>
            <person name="Morin E."/>
            <person name="Murat C."/>
            <person name="Nolan M."/>
            <person name="Ohm R."/>
            <person name="Pangilinan J."/>
            <person name="Pereira M."/>
            <person name="Perotto S."/>
            <person name="Peter M."/>
            <person name="Riley R."/>
            <person name="Sitrit Y."/>
            <person name="Stielow B."/>
            <person name="Szollosi G."/>
            <person name="Zifcakova L."/>
            <person name="Stursova M."/>
            <person name="Spatafora J.W."/>
            <person name="Tedersoo L."/>
            <person name="Vaario L.-M."/>
            <person name="Yamada A."/>
            <person name="Yan M."/>
            <person name="Wang P."/>
            <person name="Xu J."/>
            <person name="Bruns T."/>
            <person name="Baldrian P."/>
            <person name="Vilgalys R."/>
            <person name="Henrissat B."/>
            <person name="Grigoriev I.V."/>
            <person name="Hibbett D."/>
            <person name="Nagy L.G."/>
            <person name="Martin F.M."/>
        </authorList>
    </citation>
    <scope>NUCLEOTIDE SEQUENCE</scope>
    <source>
        <strain evidence="2">UH-Tt-Lm1</strain>
    </source>
</reference>
<keyword evidence="3" id="KW-1185">Reference proteome</keyword>
<dbReference type="Proteomes" id="UP000736335">
    <property type="component" value="Unassembled WGS sequence"/>
</dbReference>
<evidence type="ECO:0000313" key="2">
    <source>
        <dbReference type="EMBL" id="KAF9777303.1"/>
    </source>
</evidence>
<evidence type="ECO:0000256" key="1">
    <source>
        <dbReference type="SAM" id="MobiDB-lite"/>
    </source>
</evidence>
<feature type="compositionally biased region" description="Basic residues" evidence="1">
    <location>
        <begin position="1522"/>
        <end position="1532"/>
    </location>
</feature>
<comment type="caution">
    <text evidence="2">The sequence shown here is derived from an EMBL/GenBank/DDBJ whole genome shotgun (WGS) entry which is preliminary data.</text>
</comment>
<feature type="compositionally biased region" description="Basic and acidic residues" evidence="1">
    <location>
        <begin position="129"/>
        <end position="139"/>
    </location>
</feature>
<reference evidence="2" key="1">
    <citation type="journal article" date="2020" name="Nat. Commun.">
        <title>Large-scale genome sequencing of mycorrhizal fungi provides insights into the early evolution of symbiotic traits.</title>
        <authorList>
            <person name="Miyauchi S."/>
            <person name="Kiss E."/>
            <person name="Kuo A."/>
            <person name="Drula E."/>
            <person name="Kohler A."/>
            <person name="Sanchez-Garcia M."/>
            <person name="Morin E."/>
            <person name="Andreopoulos B."/>
            <person name="Barry K.W."/>
            <person name="Bonito G."/>
            <person name="Buee M."/>
            <person name="Carver A."/>
            <person name="Chen C."/>
            <person name="Cichocki N."/>
            <person name="Clum A."/>
            <person name="Culley D."/>
            <person name="Crous P.W."/>
            <person name="Fauchery L."/>
            <person name="Girlanda M."/>
            <person name="Hayes R.D."/>
            <person name="Keri Z."/>
            <person name="LaButti K."/>
            <person name="Lipzen A."/>
            <person name="Lombard V."/>
            <person name="Magnuson J."/>
            <person name="Maillard F."/>
            <person name="Murat C."/>
            <person name="Nolan M."/>
            <person name="Ohm R.A."/>
            <person name="Pangilinan J."/>
            <person name="Pereira M.F."/>
            <person name="Perotto S."/>
            <person name="Peter M."/>
            <person name="Pfister S."/>
            <person name="Riley R."/>
            <person name="Sitrit Y."/>
            <person name="Stielow J.B."/>
            <person name="Szollosi G."/>
            <person name="Zifcakova L."/>
            <person name="Stursova M."/>
            <person name="Spatafora J.W."/>
            <person name="Tedersoo L."/>
            <person name="Vaario L.M."/>
            <person name="Yamada A."/>
            <person name="Yan M."/>
            <person name="Wang P."/>
            <person name="Xu J."/>
            <person name="Bruns T."/>
            <person name="Baldrian P."/>
            <person name="Vilgalys R."/>
            <person name="Dunand C."/>
            <person name="Henrissat B."/>
            <person name="Grigoriev I.V."/>
            <person name="Hibbett D."/>
            <person name="Nagy L.G."/>
            <person name="Martin F.M."/>
        </authorList>
    </citation>
    <scope>NUCLEOTIDE SEQUENCE</scope>
    <source>
        <strain evidence="2">UH-Tt-Lm1</strain>
    </source>
</reference>
<feature type="compositionally biased region" description="Acidic residues" evidence="1">
    <location>
        <begin position="502"/>
        <end position="522"/>
    </location>
</feature>
<feature type="compositionally biased region" description="Acidic residues" evidence="1">
    <location>
        <begin position="1614"/>
        <end position="1669"/>
    </location>
</feature>
<dbReference type="EMBL" id="WIUZ02000051">
    <property type="protein sequence ID" value="KAF9777303.1"/>
    <property type="molecule type" value="Genomic_DNA"/>
</dbReference>
<feature type="compositionally biased region" description="Polar residues" evidence="1">
    <location>
        <begin position="43"/>
        <end position="52"/>
    </location>
</feature>
<dbReference type="OrthoDB" id="3243290at2759"/>
<feature type="region of interest" description="Disordered" evidence="1">
    <location>
        <begin position="1232"/>
        <end position="1261"/>
    </location>
</feature>
<feature type="region of interest" description="Disordered" evidence="1">
    <location>
        <begin position="1"/>
        <end position="164"/>
    </location>
</feature>
<feature type="region of interest" description="Disordered" evidence="1">
    <location>
        <begin position="1521"/>
        <end position="1669"/>
    </location>
</feature>
<feature type="compositionally biased region" description="Basic and acidic residues" evidence="1">
    <location>
        <begin position="1604"/>
        <end position="1613"/>
    </location>
</feature>
<feature type="compositionally biased region" description="Basic and acidic residues" evidence="1">
    <location>
        <begin position="147"/>
        <end position="164"/>
    </location>
</feature>
<name>A0A9P6H296_9AGAM</name>
<feature type="compositionally biased region" description="Polar residues" evidence="1">
    <location>
        <begin position="88"/>
        <end position="111"/>
    </location>
</feature>